<protein>
    <recommendedName>
        <fullName evidence="3 9">Transketolase</fullName>
        <ecNumber evidence="3 9">2.2.1.1</ecNumber>
    </recommendedName>
</protein>
<dbReference type="InterPro" id="IPR033247">
    <property type="entry name" value="Transketolase_fam"/>
</dbReference>
<dbReference type="PANTHER" id="PTHR43522">
    <property type="entry name" value="TRANSKETOLASE"/>
    <property type="match status" value="1"/>
</dbReference>
<dbReference type="InterPro" id="IPR049557">
    <property type="entry name" value="Transketolase_CS"/>
</dbReference>
<dbReference type="SUPFAM" id="SSF52922">
    <property type="entry name" value="TK C-terminal domain-like"/>
    <property type="match status" value="1"/>
</dbReference>
<dbReference type="InterPro" id="IPR055152">
    <property type="entry name" value="Transketolase-like_C_2"/>
</dbReference>
<evidence type="ECO:0000256" key="2">
    <source>
        <dbReference type="ARBA" id="ARBA00011738"/>
    </source>
</evidence>
<dbReference type="RefSeq" id="WP_255917950.1">
    <property type="nucleotide sequence ID" value="NZ_JANFNG010000001.1"/>
</dbReference>
<keyword evidence="5 10" id="KW-0479">Metal-binding</keyword>
<evidence type="ECO:0000259" key="11">
    <source>
        <dbReference type="SMART" id="SM00861"/>
    </source>
</evidence>
<evidence type="ECO:0000256" key="8">
    <source>
        <dbReference type="ARBA" id="ARBA00049473"/>
    </source>
</evidence>
<keyword evidence="4 10" id="KW-0808">Transferase</keyword>
<keyword evidence="6 10" id="KW-0460">Magnesium</keyword>
<dbReference type="InterPro" id="IPR005474">
    <property type="entry name" value="Transketolase_N"/>
</dbReference>
<evidence type="ECO:0000256" key="9">
    <source>
        <dbReference type="NCBIfam" id="TIGR00232"/>
    </source>
</evidence>
<dbReference type="GO" id="GO:0004802">
    <property type="term" value="F:transketolase activity"/>
    <property type="evidence" value="ECO:0007669"/>
    <property type="project" value="UniProtKB-EC"/>
</dbReference>
<accession>A0ABT1PN41</accession>
<proteinExistence type="inferred from homology"/>
<name>A0ABT1PN41_9ACTN</name>
<evidence type="ECO:0000256" key="1">
    <source>
        <dbReference type="ARBA" id="ARBA00007131"/>
    </source>
</evidence>
<comment type="catalytic activity">
    <reaction evidence="8 10">
        <text>D-sedoheptulose 7-phosphate + D-glyceraldehyde 3-phosphate = aldehydo-D-ribose 5-phosphate + D-xylulose 5-phosphate</text>
        <dbReference type="Rhea" id="RHEA:10508"/>
        <dbReference type="ChEBI" id="CHEBI:57483"/>
        <dbReference type="ChEBI" id="CHEBI:57737"/>
        <dbReference type="ChEBI" id="CHEBI:58273"/>
        <dbReference type="ChEBI" id="CHEBI:59776"/>
        <dbReference type="EC" id="2.2.1.1"/>
    </reaction>
</comment>
<comment type="subunit">
    <text evidence="2 10">Homodimer.</text>
</comment>
<dbReference type="PANTHER" id="PTHR43522:SF2">
    <property type="entry name" value="TRANSKETOLASE 1-RELATED"/>
    <property type="match status" value="1"/>
</dbReference>
<comment type="similarity">
    <text evidence="1 10">Belongs to the transketolase family.</text>
</comment>
<evidence type="ECO:0000256" key="4">
    <source>
        <dbReference type="ARBA" id="ARBA00022679"/>
    </source>
</evidence>
<dbReference type="EC" id="2.2.1.1" evidence="3 9"/>
<comment type="cofactor">
    <cofactor evidence="10">
        <name>thiamine diphosphate</name>
        <dbReference type="ChEBI" id="CHEBI:58937"/>
    </cofactor>
    <text evidence="10">Binds 1 thiamine pyrophosphate per subunit.</text>
</comment>
<evidence type="ECO:0000256" key="10">
    <source>
        <dbReference type="RuleBase" id="RU004996"/>
    </source>
</evidence>
<dbReference type="InterPro" id="IPR005475">
    <property type="entry name" value="Transketolase-like_Pyr-bd"/>
</dbReference>
<dbReference type="InterPro" id="IPR029061">
    <property type="entry name" value="THDP-binding"/>
</dbReference>
<dbReference type="InterPro" id="IPR020826">
    <property type="entry name" value="Transketolase_BS"/>
</dbReference>
<dbReference type="SMART" id="SM00861">
    <property type="entry name" value="Transket_pyr"/>
    <property type="match status" value="1"/>
</dbReference>
<keyword evidence="10" id="KW-0106">Calcium</keyword>
<evidence type="ECO:0000256" key="3">
    <source>
        <dbReference type="ARBA" id="ARBA00013152"/>
    </source>
</evidence>
<dbReference type="PROSITE" id="PS00801">
    <property type="entry name" value="TRANSKETOLASE_1"/>
    <property type="match status" value="1"/>
</dbReference>
<dbReference type="PROSITE" id="PS00802">
    <property type="entry name" value="TRANSKETOLASE_2"/>
    <property type="match status" value="1"/>
</dbReference>
<dbReference type="CDD" id="cd02012">
    <property type="entry name" value="TPP_TK"/>
    <property type="match status" value="1"/>
</dbReference>
<dbReference type="Pfam" id="PF22613">
    <property type="entry name" value="Transketolase_C_1"/>
    <property type="match status" value="1"/>
</dbReference>
<dbReference type="InterPro" id="IPR005478">
    <property type="entry name" value="Transketolase_bac-like"/>
</dbReference>
<evidence type="ECO:0000256" key="5">
    <source>
        <dbReference type="ARBA" id="ARBA00022723"/>
    </source>
</evidence>
<comment type="cofactor">
    <cofactor evidence="10">
        <name>Mg(2+)</name>
        <dbReference type="ChEBI" id="CHEBI:18420"/>
    </cofactor>
    <cofactor evidence="10">
        <name>Ca(2+)</name>
        <dbReference type="ChEBI" id="CHEBI:29108"/>
    </cofactor>
    <cofactor evidence="10">
        <name>Mn(2+)</name>
        <dbReference type="ChEBI" id="CHEBI:29035"/>
    </cofactor>
    <cofactor evidence="10">
        <name>Co(2+)</name>
        <dbReference type="ChEBI" id="CHEBI:48828"/>
    </cofactor>
    <text evidence="10">Binds 1 Mg(2+) ion per subunit. Can also utilize other divalent metal cations, such as Ca(2+), Mn(2+) and Co(2+).</text>
</comment>
<dbReference type="CDD" id="cd07033">
    <property type="entry name" value="TPP_PYR_DXS_TK_like"/>
    <property type="match status" value="1"/>
</dbReference>
<dbReference type="Pfam" id="PF00456">
    <property type="entry name" value="Transketolase_N"/>
    <property type="match status" value="1"/>
</dbReference>
<dbReference type="Gene3D" id="3.40.50.920">
    <property type="match status" value="1"/>
</dbReference>
<organism evidence="12 13">
    <name type="scientific">Streptomyces humicola</name>
    <dbReference type="NCBI Taxonomy" id="2953240"/>
    <lineage>
        <taxon>Bacteria</taxon>
        <taxon>Bacillati</taxon>
        <taxon>Actinomycetota</taxon>
        <taxon>Actinomycetes</taxon>
        <taxon>Kitasatosporales</taxon>
        <taxon>Streptomycetaceae</taxon>
        <taxon>Streptomyces</taxon>
    </lineage>
</organism>
<comment type="caution">
    <text evidence="12">The sequence shown here is derived from an EMBL/GenBank/DDBJ whole genome shotgun (WGS) entry which is preliminary data.</text>
</comment>
<gene>
    <name evidence="12" type="primary">tkt</name>
    <name evidence="12" type="ORF">NGB36_00295</name>
</gene>
<reference evidence="12" key="1">
    <citation type="submission" date="2022-06" db="EMBL/GenBank/DDBJ databases">
        <title>Draft genome sequence of Streptomyces sp. RB6PN25 isolated from peat swamp forest in Thailand.</title>
        <authorList>
            <person name="Duangmal K."/>
            <person name="Klaysubun C."/>
        </authorList>
    </citation>
    <scope>NUCLEOTIDE SEQUENCE</scope>
    <source>
        <strain evidence="12">RB6PN25</strain>
    </source>
</reference>
<feature type="domain" description="Transketolase-like pyrimidine-binding" evidence="11">
    <location>
        <begin position="367"/>
        <end position="539"/>
    </location>
</feature>
<dbReference type="Pfam" id="PF02779">
    <property type="entry name" value="Transket_pyr"/>
    <property type="match status" value="1"/>
</dbReference>
<evidence type="ECO:0000256" key="7">
    <source>
        <dbReference type="ARBA" id="ARBA00023052"/>
    </source>
</evidence>
<keyword evidence="7 10" id="KW-0786">Thiamine pyrophosphate</keyword>
<dbReference type="NCBIfam" id="TIGR00232">
    <property type="entry name" value="tktlase_bact"/>
    <property type="match status" value="1"/>
</dbReference>
<sequence>MTDLDTLSVNTIRGLCMDAIQKAQSGHPGTPMGMAPVAYTLWQRFLRFDPADPIWPNRDRFVLSEGHASALLWSLLHLTGVRAVDPDYEVLGRPSVALDDLKSFRQLNSRCPGHPEYRWTSGVETTTGPLGQGVATSVGMAIAGQWLAARYNRDDFTLFDFDVYALAGDGCMMEGISSEAASLAGHLQLSNLCWIYDSNRISIEGYTDITFTEDVAARFLAYGWNVTVVADANDLDQISRAFHTFRAETERPTLVLVHSHIGYGSPVEDSPKAHGAPFGIEGVKATKRFLGMPPDAEFYIPDGIYDWFARGIGARGAELRSGWEKQFVDYRGLHPDCADELERIQRRELPEGWEQALPTFPPDPKGLASRDSSGQVLQAVAKAVPWVLGGSADLAPSTKTRLAFDGAGDFQPGERSGRNLHFGVREHAAAAVVNGMALTKLRPYWSGFLIFSDYAKGAIRLSALMEIPTVHIFTHDSIGVGEDGPTHQPVEQLAGLRATPGLLVFRPADANEVVETWRVVTALRREPAALVLSRQALPTFDRSRLGAASGVARGAYVLADAPSGEPQVILLATGSEVSLAMAAHEELTSEGIASRVVSMPCWELFDRQPREYRDQVLPPAVTARVAVEEASTLGWDRYVGDGGAIVGMHTFGASAPLKQLLNKFGFTPERLAQAARELVSQG</sequence>
<dbReference type="Gene3D" id="3.40.50.970">
    <property type="match status" value="2"/>
</dbReference>
<comment type="function">
    <text evidence="10">Catalyzes the transfer of a two-carbon ketol group from a ketose donor to an aldose acceptor, via a covalent intermediate with the cofactor thiamine pyrophosphate.</text>
</comment>
<dbReference type="EMBL" id="JANFNG010000001">
    <property type="protein sequence ID" value="MCQ4079095.1"/>
    <property type="molecule type" value="Genomic_DNA"/>
</dbReference>
<evidence type="ECO:0000256" key="6">
    <source>
        <dbReference type="ARBA" id="ARBA00022842"/>
    </source>
</evidence>
<keyword evidence="13" id="KW-1185">Reference proteome</keyword>
<evidence type="ECO:0000313" key="13">
    <source>
        <dbReference type="Proteomes" id="UP001057702"/>
    </source>
</evidence>
<evidence type="ECO:0000313" key="12">
    <source>
        <dbReference type="EMBL" id="MCQ4079095.1"/>
    </source>
</evidence>
<dbReference type="InterPro" id="IPR009014">
    <property type="entry name" value="Transketo_C/PFOR_II"/>
</dbReference>
<dbReference type="SUPFAM" id="SSF52518">
    <property type="entry name" value="Thiamin diphosphate-binding fold (THDP-binding)"/>
    <property type="match status" value="2"/>
</dbReference>
<dbReference type="Proteomes" id="UP001057702">
    <property type="component" value="Unassembled WGS sequence"/>
</dbReference>